<dbReference type="Xenbase" id="XB-GENE-963280">
    <property type="gene designation" value="st3gal4"/>
</dbReference>
<evidence type="ECO:0000256" key="8">
    <source>
        <dbReference type="ARBA" id="ARBA00022989"/>
    </source>
</evidence>
<evidence type="ECO:0000256" key="21">
    <source>
        <dbReference type="ARBA" id="ARBA00048162"/>
    </source>
</evidence>
<proteinExistence type="inferred from homology"/>
<comment type="pathway">
    <text evidence="2">Protein modification; protein glycosylation.</text>
</comment>
<evidence type="ECO:0000256" key="23">
    <source>
        <dbReference type="ARBA" id="ARBA00049726"/>
    </source>
</evidence>
<evidence type="ECO:0000256" key="13">
    <source>
        <dbReference type="ARBA" id="ARBA00023180"/>
    </source>
</evidence>
<evidence type="ECO:0000256" key="15">
    <source>
        <dbReference type="ARBA" id="ARBA00037859"/>
    </source>
</evidence>
<evidence type="ECO:0000256" key="11">
    <source>
        <dbReference type="ARBA" id="ARBA00023136"/>
    </source>
</evidence>
<evidence type="ECO:0000256" key="20">
    <source>
        <dbReference type="ARBA" id="ARBA00043773"/>
    </source>
</evidence>
<evidence type="ECO:0000256" key="2">
    <source>
        <dbReference type="ARBA" id="ARBA00004922"/>
    </source>
</evidence>
<comment type="catalytic activity">
    <reaction evidence="24">
        <text>a neolactoside nLc4Cer + CMP-N-acetyl-beta-neuraminate = a neolactoside IV(3)-alpha-NeuAc-nLc4Cer + CMP + H(+)</text>
        <dbReference type="Rhea" id="RHEA:65432"/>
        <dbReference type="ChEBI" id="CHEBI:15378"/>
        <dbReference type="ChEBI" id="CHEBI:57812"/>
        <dbReference type="ChEBI" id="CHEBI:60377"/>
        <dbReference type="ChEBI" id="CHEBI:90376"/>
        <dbReference type="ChEBI" id="CHEBI:90390"/>
    </reaction>
    <physiologicalReaction direction="left-to-right" evidence="24">
        <dbReference type="Rhea" id="RHEA:65433"/>
    </physiologicalReaction>
</comment>
<dbReference type="PRINTS" id="PR01345">
    <property type="entry name" value="CERVTRCPTASE"/>
</dbReference>
<dbReference type="InterPro" id="IPR038578">
    <property type="entry name" value="GT29-like_sf"/>
</dbReference>
<dbReference type="AlphaFoldDB" id="A0A6I8SES1"/>
<dbReference type="Ensembl" id="ENSXETT00000073118">
    <property type="protein sequence ID" value="ENSXETP00000095541"/>
    <property type="gene ID" value="ENSXETG00000017913"/>
</dbReference>
<evidence type="ECO:0000256" key="14">
    <source>
        <dbReference type="ARBA" id="ARBA00036292"/>
    </source>
</evidence>
<dbReference type="GO" id="GO:0047288">
    <property type="term" value="F:beta-D-galactosyl-(1-&gt;3)-N-acetyl-beta-D-galactosaminide alpha-2,3- sialyltransferase"/>
    <property type="evidence" value="ECO:0007669"/>
    <property type="project" value="UniProtKB-EC"/>
</dbReference>
<evidence type="ECO:0000256" key="24">
    <source>
        <dbReference type="ARBA" id="ARBA00051076"/>
    </source>
</evidence>
<dbReference type="EC" id="2.4.3.4" evidence="17"/>
<dbReference type="EC" id="2.4.3.6" evidence="23"/>
<evidence type="ECO:0000256" key="19">
    <source>
        <dbReference type="ARBA" id="ARBA00043673"/>
    </source>
</evidence>
<dbReference type="InParanoid" id="A0A6I8SES1"/>
<evidence type="ECO:0000256" key="32">
    <source>
        <dbReference type="ARBA" id="ARBA00082801"/>
    </source>
</evidence>
<keyword evidence="12" id="KW-1015">Disulfide bond</keyword>
<keyword evidence="10" id="KW-0443">Lipid metabolism</keyword>
<dbReference type="InterPro" id="IPR001675">
    <property type="entry name" value="Glyco_trans_29"/>
</dbReference>
<dbReference type="GeneTree" id="ENSGT00940000158893"/>
<dbReference type="FunFam" id="3.90.1480.20:FF:000005">
    <property type="entry name" value="ST3 beta-galactoside alpha-2,3-sialyltransferase 4"/>
    <property type="match status" value="1"/>
</dbReference>
<keyword evidence="6 33" id="KW-0812">Transmembrane</keyword>
<dbReference type="Gene3D" id="3.90.1480.20">
    <property type="entry name" value="Glycosyl transferase family 29"/>
    <property type="match status" value="1"/>
</dbReference>
<protein>
    <recommendedName>
        <fullName evidence="27">CMP-N-acetylneuraminate-beta-galactosamide-alpha-2,3-sialyltransferase 4</fullName>
        <ecNumber evidence="16">2.4.3.2</ecNumber>
        <ecNumber evidence="17">2.4.3.4</ecNumber>
        <ecNumber evidence="23">2.4.3.6</ecNumber>
    </recommendedName>
    <alternativeName>
        <fullName evidence="28">Alpha 2,3-sialyltransferase IV</fullName>
    </alternativeName>
    <alternativeName>
        <fullName evidence="18">Gal-beta-1,3-GalNAc-alpha-2,3-sialyltransferase</fullName>
    </alternativeName>
    <alternativeName>
        <fullName evidence="30">Gal-beta-1,4-GlcNAc-alpha-2,3-sialyltransferase</fullName>
    </alternativeName>
    <alternativeName>
        <fullName evidence="29">N-acetyllactosaminide alpha-2,3-sialyltransferase</fullName>
    </alternativeName>
    <alternativeName>
        <fullName evidence="31">ST3Gal IV</fullName>
    </alternativeName>
    <alternativeName>
        <fullName evidence="32">Sialyltransferase 4C</fullName>
    </alternativeName>
</protein>
<evidence type="ECO:0000256" key="5">
    <source>
        <dbReference type="ARBA" id="ARBA00022679"/>
    </source>
</evidence>
<keyword evidence="8 33" id="KW-1133">Transmembrane helix</keyword>
<evidence type="ECO:0000256" key="4">
    <source>
        <dbReference type="ARBA" id="ARBA00022676"/>
    </source>
</evidence>
<comment type="catalytic activity">
    <reaction evidence="22">
        <text>a beta-D-galactosyl-(1-&gt;4)-N-acetyl-beta-D-glucosaminyl derivative + CMP-N-acetyl-beta-neuraminate = an N-acetyl-alpha-neuraminyl-(2-&gt;3)-beta-D-galactosyl-(1-&gt;4)-N-acetyl-beta-D-glucosaminyl derivative + CMP + H(+)</text>
        <dbReference type="Rhea" id="RHEA:52316"/>
        <dbReference type="ChEBI" id="CHEBI:15378"/>
        <dbReference type="ChEBI" id="CHEBI:57812"/>
        <dbReference type="ChEBI" id="CHEBI:60377"/>
        <dbReference type="ChEBI" id="CHEBI:133507"/>
        <dbReference type="ChEBI" id="CHEBI:136545"/>
        <dbReference type="EC" id="2.4.3.6"/>
    </reaction>
    <physiologicalReaction direction="left-to-right" evidence="22">
        <dbReference type="Rhea" id="RHEA:52317"/>
    </physiologicalReaction>
</comment>
<evidence type="ECO:0000256" key="1">
    <source>
        <dbReference type="ARBA" id="ARBA00004323"/>
    </source>
</evidence>
<comment type="catalytic activity">
    <reaction evidence="25">
        <text>a beta-D-galactosyl-(1-&gt;3)-N-acetyl-beta-D-galactosaminyl derivative + CMP-N-acetyl-beta-neuraminate = an N-acetyl-alpha-neuraminyl-(2-&gt;3)-beta-D-galactosyl-(1-&gt;3)-N-acetyl-beta-D-galactosaminyl derivative + CMP + H(+)</text>
        <dbReference type="Rhea" id="RHEA:52380"/>
        <dbReference type="ChEBI" id="CHEBI:15378"/>
        <dbReference type="ChEBI" id="CHEBI:57812"/>
        <dbReference type="ChEBI" id="CHEBI:60377"/>
        <dbReference type="ChEBI" id="CHEBI:136588"/>
        <dbReference type="ChEBI" id="CHEBI:136589"/>
        <dbReference type="EC" id="2.4.3.2"/>
    </reaction>
    <physiologicalReaction direction="left-to-right" evidence="25">
        <dbReference type="Rhea" id="RHEA:52381"/>
    </physiologicalReaction>
</comment>
<comment type="catalytic activity">
    <reaction evidence="20">
        <text>a ganglioside GM1 (d18:1(4E)) + CMP-N-acetyl-beta-neuraminate = a ganglioside GD1a (d18:1(4E)) + CMP + H(+)</text>
        <dbReference type="Rhea" id="RHEA:18021"/>
        <dbReference type="ChEBI" id="CHEBI:15378"/>
        <dbReference type="ChEBI" id="CHEBI:57812"/>
        <dbReference type="ChEBI" id="CHEBI:60377"/>
        <dbReference type="ChEBI" id="CHEBI:77709"/>
        <dbReference type="ChEBI" id="CHEBI:78445"/>
        <dbReference type="EC" id="2.4.3.2"/>
    </reaction>
    <physiologicalReaction direction="left-to-right" evidence="20">
        <dbReference type="Rhea" id="RHEA:18022"/>
    </physiologicalReaction>
</comment>
<keyword evidence="9" id="KW-0333">Golgi apparatus</keyword>
<dbReference type="CDD" id="cd23982">
    <property type="entry name" value="GT29_ST3GAL4"/>
    <property type="match status" value="1"/>
</dbReference>
<comment type="catalytic activity">
    <reaction evidence="21">
        <text>a neolactoside nLc4Cer(d18:1(4E)) + CMP-N-acetyl-beta-neuraminate = a neolactoside IV(3)-alpha-NeuAc-nLc4Cer(d18:1(4E)) + CMP + H(+)</text>
        <dbReference type="Rhea" id="RHEA:18913"/>
        <dbReference type="ChEBI" id="CHEBI:15378"/>
        <dbReference type="ChEBI" id="CHEBI:17006"/>
        <dbReference type="ChEBI" id="CHEBI:57812"/>
        <dbReference type="ChEBI" id="CHEBI:58665"/>
        <dbReference type="ChEBI" id="CHEBI:60377"/>
        <dbReference type="EC" id="2.4.3.6"/>
    </reaction>
    <physiologicalReaction direction="left-to-right" evidence="21">
        <dbReference type="Rhea" id="RHEA:18914"/>
    </physiologicalReaction>
</comment>
<evidence type="ECO:0000256" key="26">
    <source>
        <dbReference type="ARBA" id="ARBA00052660"/>
    </source>
</evidence>
<evidence type="ECO:0000256" key="16">
    <source>
        <dbReference type="ARBA" id="ARBA00039106"/>
    </source>
</evidence>
<evidence type="ECO:0000256" key="29">
    <source>
        <dbReference type="ARBA" id="ARBA00076295"/>
    </source>
</evidence>
<dbReference type="GO" id="GO:0003836">
    <property type="term" value="F:beta-galactoside (CMP) alpha-2,3-sialyltransferase activity"/>
    <property type="evidence" value="ECO:0007669"/>
    <property type="project" value="UniProtKB-EC"/>
</dbReference>
<evidence type="ECO:0000256" key="30">
    <source>
        <dbReference type="ARBA" id="ARBA00076532"/>
    </source>
</evidence>
<gene>
    <name evidence="34" type="primary">st3gal4</name>
</gene>
<evidence type="ECO:0000256" key="18">
    <source>
        <dbReference type="ARBA" id="ARBA00042448"/>
    </source>
</evidence>
<dbReference type="GO" id="GO:0032580">
    <property type="term" value="C:Golgi cisterna membrane"/>
    <property type="evidence" value="ECO:0007669"/>
    <property type="project" value="UniProtKB-SubCell"/>
</dbReference>
<comment type="catalytic activity">
    <reaction evidence="19">
        <text>a ganglioside GA1 (d18:1(4E)) + CMP-N-acetyl-beta-neuraminate = a ganglioside GM1b (d18:1(4E)) + CMP + H(+)</text>
        <dbReference type="Rhea" id="RHEA:47560"/>
        <dbReference type="ChEBI" id="CHEBI:15378"/>
        <dbReference type="ChEBI" id="CHEBI:27938"/>
        <dbReference type="ChEBI" id="CHEBI:57812"/>
        <dbReference type="ChEBI" id="CHEBI:60377"/>
        <dbReference type="ChEBI" id="CHEBI:78568"/>
    </reaction>
    <physiologicalReaction direction="left-to-right" evidence="19">
        <dbReference type="Rhea" id="RHEA:47561"/>
    </physiologicalReaction>
</comment>
<dbReference type="Pfam" id="PF00777">
    <property type="entry name" value="Glyco_transf_29"/>
    <property type="match status" value="1"/>
</dbReference>
<dbReference type="EC" id="2.4.3.2" evidence="16"/>
<comment type="catalytic activity">
    <reaction evidence="14">
        <text>a beta-D-galactosyl-(1-&gt;3)-N-acetyl-alpha-D-galactosaminyl derivative + CMP-N-acetyl-beta-neuraminate = an N-acetyl-alpha-neuraminyl-(2-&gt;3)-beta-D-galactosyl-(1-&gt;3)-N-acetyl-alpha-D-galactosaminyl derivative + CMP + H(+)</text>
        <dbReference type="Rhea" id="RHEA:21616"/>
        <dbReference type="ChEBI" id="CHEBI:15378"/>
        <dbReference type="ChEBI" id="CHEBI:57812"/>
        <dbReference type="ChEBI" id="CHEBI:60377"/>
        <dbReference type="ChEBI" id="CHEBI:133470"/>
        <dbReference type="ChEBI" id="CHEBI:139596"/>
        <dbReference type="EC" id="2.4.3.4"/>
    </reaction>
    <physiologicalReaction direction="left-to-right" evidence="14">
        <dbReference type="Rhea" id="RHEA:21617"/>
    </physiologicalReaction>
</comment>
<dbReference type="PANTHER" id="PTHR13713:SF57">
    <property type="entry name" value="CMP-N-ACETYLNEURAMINATE-BETA-GALACTOSAMIDE-ALPHA-2,3-SIALYLTRANSFERASE 4"/>
    <property type="match status" value="1"/>
</dbReference>
<evidence type="ECO:0000256" key="22">
    <source>
        <dbReference type="ARBA" id="ARBA00049294"/>
    </source>
</evidence>
<keyword evidence="11 33" id="KW-0472">Membrane</keyword>
<dbReference type="GO" id="GO:0006629">
    <property type="term" value="P:lipid metabolic process"/>
    <property type="evidence" value="ECO:0007669"/>
    <property type="project" value="UniProtKB-KW"/>
</dbReference>
<dbReference type="PANTHER" id="PTHR13713">
    <property type="entry name" value="SIALYLTRANSFERASE"/>
    <property type="match status" value="1"/>
</dbReference>
<comment type="subcellular location">
    <subcellularLocation>
        <location evidence="1">Golgi apparatus membrane</location>
        <topology evidence="1">Single-pass type II membrane protein</topology>
    </subcellularLocation>
    <subcellularLocation>
        <location evidence="15">Golgi apparatus</location>
        <location evidence="15">Golgi stack membrane</location>
    </subcellularLocation>
</comment>
<evidence type="ECO:0000256" key="9">
    <source>
        <dbReference type="ARBA" id="ARBA00023034"/>
    </source>
</evidence>
<reference evidence="34" key="2">
    <citation type="submission" date="2020-05" db="UniProtKB">
        <authorList>
            <consortium name="Ensembl"/>
        </authorList>
    </citation>
    <scope>IDENTIFICATION</scope>
</reference>
<dbReference type="FunCoup" id="A0A6I8SES1">
    <property type="interactions" value="371"/>
</dbReference>
<comment type="similarity">
    <text evidence="3">Belongs to the glycosyltransferase 29 family.</text>
</comment>
<evidence type="ECO:0000256" key="25">
    <source>
        <dbReference type="ARBA" id="ARBA00051975"/>
    </source>
</evidence>
<sequence>MKINQRWKAIAFFVIVMVCFGMCWFLRVEYYIQRSYPNVHEMCIPGDVASKAEILISNYSRDHPVFLQLSDYFWVKNQSKYRLPYGTYGSEELLIKFLALTNRYHVPEDIKRLRCRRCVVVGNGHQLKNSSLGETINKYDVVIRINNAPVHKYEKDVGSKTTMRLFYPESADFDPQLDNNPDTLLVLVPFKPLDIQWMKIILNNEKRVRKGFWKMPPIIWEVEPENIRILNPYYMSVTATQILKSKKMIPKPTTGLLAITFALHFCDMVHIAGFGYPALTNKKQPIHYYEKVTLKSMSASEHNITVEAQAIKNLLQQNIIHNLTKLENWAANWKMRFNVDKCKVMHFGRNNINANYPLNGSVLGVCLMEKDLGVFVENKLSNSRQCHSVATKANKVLSCIKKGIDSRDENIILPVYRSLVRPHLEYAVQFWAPVLKKDINELERVQLNWLRGWKI</sequence>
<accession>A0A6I8SES1</accession>
<keyword evidence="7" id="KW-0735">Signal-anchor</keyword>
<evidence type="ECO:0000256" key="12">
    <source>
        <dbReference type="ARBA" id="ARBA00023157"/>
    </source>
</evidence>
<name>A0A6I8SES1_XENTR</name>
<dbReference type="GO" id="GO:0000139">
    <property type="term" value="C:Golgi membrane"/>
    <property type="evidence" value="ECO:0007669"/>
    <property type="project" value="UniProtKB-SubCell"/>
</dbReference>
<dbReference type="Bgee" id="ENSXETG00000017913">
    <property type="expression patterns" value="Expressed in brain and 14 other cell types or tissues"/>
</dbReference>
<reference evidence="34" key="1">
    <citation type="journal article" date="2010" name="Science">
        <title>The genome of the Western clawed frog Xenopus tropicalis.</title>
        <authorList>
            <person name="Hellsten U."/>
            <person name="Harland R.M."/>
            <person name="Gilchrist M.J."/>
            <person name="Hendrix D."/>
            <person name="Jurka J."/>
            <person name="Kapitonov V."/>
            <person name="Ovcharenko I."/>
            <person name="Putnam N.H."/>
            <person name="Shu S."/>
            <person name="Taher L."/>
            <person name="Blitz I.L."/>
            <person name="Blumberg B."/>
            <person name="Dichmann D.S."/>
            <person name="Dubchak I."/>
            <person name="Amaya E."/>
            <person name="Detter J.C."/>
            <person name="Fletcher R."/>
            <person name="Gerhard D.S."/>
            <person name="Goodstein D."/>
            <person name="Graves T."/>
            <person name="Grigoriev I.V."/>
            <person name="Grimwood J."/>
            <person name="Kawashima T."/>
            <person name="Lindquist E."/>
            <person name="Lucas S.M."/>
            <person name="Mead P.E."/>
            <person name="Mitros T."/>
            <person name="Ogino H."/>
            <person name="Ohta Y."/>
            <person name="Poliakov A.V."/>
            <person name="Pollet N."/>
            <person name="Robert J."/>
            <person name="Salamov A."/>
            <person name="Sater A.K."/>
            <person name="Schmutz J."/>
            <person name="Terry A."/>
            <person name="Vize P.D."/>
            <person name="Warren W.C."/>
            <person name="Wells D."/>
            <person name="Wills A."/>
            <person name="Wilson R.K."/>
            <person name="Zimmerman L.B."/>
            <person name="Zorn A.M."/>
            <person name="Grainger R."/>
            <person name="Grammer T."/>
            <person name="Khokha M.K."/>
            <person name="Richardson P.M."/>
            <person name="Rokhsar D.S."/>
        </authorList>
    </citation>
    <scope>NUCLEOTIDE SEQUENCE [LARGE SCALE GENOMIC DNA]</scope>
    <source>
        <strain evidence="34">Nigerian</strain>
    </source>
</reference>
<evidence type="ECO:0000256" key="10">
    <source>
        <dbReference type="ARBA" id="ARBA00023098"/>
    </source>
</evidence>
<organism evidence="34">
    <name type="scientific">Xenopus tropicalis</name>
    <name type="common">Western clawed frog</name>
    <name type="synonym">Silurana tropicalis</name>
    <dbReference type="NCBI Taxonomy" id="8364"/>
    <lineage>
        <taxon>Eukaryota</taxon>
        <taxon>Metazoa</taxon>
        <taxon>Chordata</taxon>
        <taxon>Craniata</taxon>
        <taxon>Vertebrata</taxon>
        <taxon>Euteleostomi</taxon>
        <taxon>Amphibia</taxon>
        <taxon>Batrachia</taxon>
        <taxon>Anura</taxon>
        <taxon>Pipoidea</taxon>
        <taxon>Pipidae</taxon>
        <taxon>Xenopodinae</taxon>
        <taxon>Xenopus</taxon>
        <taxon>Silurana</taxon>
    </lineage>
</organism>
<keyword evidence="4" id="KW-0328">Glycosyltransferase</keyword>
<evidence type="ECO:0000256" key="7">
    <source>
        <dbReference type="ARBA" id="ARBA00022968"/>
    </source>
</evidence>
<evidence type="ECO:0000256" key="17">
    <source>
        <dbReference type="ARBA" id="ARBA00039107"/>
    </source>
</evidence>
<dbReference type="InterPro" id="IPR051142">
    <property type="entry name" value="Glycosyltransferase_29"/>
</dbReference>
<evidence type="ECO:0000256" key="27">
    <source>
        <dbReference type="ARBA" id="ARBA00072813"/>
    </source>
</evidence>
<evidence type="ECO:0000256" key="28">
    <source>
        <dbReference type="ARBA" id="ARBA00075868"/>
    </source>
</evidence>
<evidence type="ECO:0000256" key="3">
    <source>
        <dbReference type="ARBA" id="ARBA00006003"/>
    </source>
</evidence>
<comment type="catalytic activity">
    <reaction evidence="26">
        <text>a ganglioside GT1c (d18:1(4E)) + CMP-N-acetyl-beta-neuraminate = a ganglioside GQ1c (d18:1(4E)) + CMP + H(+)</text>
        <dbReference type="Rhea" id="RHEA:47588"/>
        <dbReference type="ChEBI" id="CHEBI:15378"/>
        <dbReference type="ChEBI" id="CHEBI:57812"/>
        <dbReference type="ChEBI" id="CHEBI:60377"/>
        <dbReference type="ChEBI" id="CHEBI:87789"/>
        <dbReference type="ChEBI" id="CHEBI:87791"/>
    </reaction>
    <physiologicalReaction direction="left-to-right" evidence="26">
        <dbReference type="Rhea" id="RHEA:47589"/>
    </physiologicalReaction>
</comment>
<keyword evidence="13" id="KW-0325">Glycoprotein</keyword>
<dbReference type="GO" id="GO:0008118">
    <property type="term" value="F:N-acetyllactosaminide alpha-2,3-sialyltransferase activity"/>
    <property type="evidence" value="ECO:0007669"/>
    <property type="project" value="UniProtKB-EC"/>
</dbReference>
<evidence type="ECO:0000256" key="31">
    <source>
        <dbReference type="ARBA" id="ARBA00081234"/>
    </source>
</evidence>
<evidence type="ECO:0000256" key="6">
    <source>
        <dbReference type="ARBA" id="ARBA00022692"/>
    </source>
</evidence>
<evidence type="ECO:0000313" key="34">
    <source>
        <dbReference type="Ensembl" id="ENSXETP00000095541"/>
    </source>
</evidence>
<keyword evidence="5" id="KW-0808">Transferase</keyword>
<evidence type="ECO:0000256" key="33">
    <source>
        <dbReference type="SAM" id="Phobius"/>
    </source>
</evidence>
<feature type="transmembrane region" description="Helical" evidence="33">
    <location>
        <begin position="6"/>
        <end position="26"/>
    </location>
</feature>